<reference evidence="1 2" key="1">
    <citation type="journal article" date="2022" name="G3 (Bethesda)">
        <title>Whole-genome sequence and methylome profiling of the almond [Prunus dulcis (Mill.) D.A. Webb] cultivar 'Nonpareil'.</title>
        <authorList>
            <person name="D'Amico-Willman K.M."/>
            <person name="Ouma W.Z."/>
            <person name="Meulia T."/>
            <person name="Sideli G.M."/>
            <person name="Gradziel T.M."/>
            <person name="Fresnedo-Ramirez J."/>
        </authorList>
    </citation>
    <scope>NUCLEOTIDE SEQUENCE [LARGE SCALE GENOMIC DNA]</scope>
    <source>
        <strain evidence="1">Clone GOH B32 T37-40</strain>
    </source>
</reference>
<accession>A0AAD4ZGV5</accession>
<dbReference type="AlphaFoldDB" id="A0AAD4ZGV5"/>
<dbReference type="EMBL" id="JAJFAZ020000002">
    <property type="protein sequence ID" value="KAI5344798.1"/>
    <property type="molecule type" value="Genomic_DNA"/>
</dbReference>
<gene>
    <name evidence="1" type="ORF">L3X38_012675</name>
</gene>
<keyword evidence="2" id="KW-1185">Reference proteome</keyword>
<comment type="caution">
    <text evidence="1">The sequence shown here is derived from an EMBL/GenBank/DDBJ whole genome shotgun (WGS) entry which is preliminary data.</text>
</comment>
<protein>
    <submittedName>
        <fullName evidence="1">Uncharacterized protein</fullName>
    </submittedName>
</protein>
<proteinExistence type="predicted"/>
<sequence length="113" mass="13104">MKRYIRLKTVKEIWDALSTTFFDGTDEVQELDHRDTVVLPFDYDIKVHAKSIKRLRVYILLVGLDVEFDQVRGGIVGKTRYLGSKNPMLMFVVKLTEGKPCKLRSSSSKLQPW</sequence>
<evidence type="ECO:0000313" key="1">
    <source>
        <dbReference type="EMBL" id="KAI5344798.1"/>
    </source>
</evidence>
<name>A0AAD4ZGV5_PRUDU</name>
<organism evidence="1 2">
    <name type="scientific">Prunus dulcis</name>
    <name type="common">Almond</name>
    <name type="synonym">Amygdalus dulcis</name>
    <dbReference type="NCBI Taxonomy" id="3755"/>
    <lineage>
        <taxon>Eukaryota</taxon>
        <taxon>Viridiplantae</taxon>
        <taxon>Streptophyta</taxon>
        <taxon>Embryophyta</taxon>
        <taxon>Tracheophyta</taxon>
        <taxon>Spermatophyta</taxon>
        <taxon>Magnoliopsida</taxon>
        <taxon>eudicotyledons</taxon>
        <taxon>Gunneridae</taxon>
        <taxon>Pentapetalae</taxon>
        <taxon>rosids</taxon>
        <taxon>fabids</taxon>
        <taxon>Rosales</taxon>
        <taxon>Rosaceae</taxon>
        <taxon>Amygdaloideae</taxon>
        <taxon>Amygdaleae</taxon>
        <taxon>Prunus</taxon>
    </lineage>
</organism>
<evidence type="ECO:0000313" key="2">
    <source>
        <dbReference type="Proteomes" id="UP001054821"/>
    </source>
</evidence>
<dbReference type="Proteomes" id="UP001054821">
    <property type="component" value="Chromosome 2"/>
</dbReference>